<evidence type="ECO:0000313" key="3">
    <source>
        <dbReference type="Proteomes" id="UP001499947"/>
    </source>
</evidence>
<dbReference type="EMBL" id="BAAALR010000065">
    <property type="protein sequence ID" value="GAA1709842.1"/>
    <property type="molecule type" value="Genomic_DNA"/>
</dbReference>
<evidence type="ECO:0000313" key="2">
    <source>
        <dbReference type="EMBL" id="GAA1709842.1"/>
    </source>
</evidence>
<dbReference type="Proteomes" id="UP001499947">
    <property type="component" value="Unassembled WGS sequence"/>
</dbReference>
<accession>A0ABN2IR70</accession>
<organism evidence="2 3">
    <name type="scientific">Streptomyces yatensis</name>
    <dbReference type="NCBI Taxonomy" id="155177"/>
    <lineage>
        <taxon>Bacteria</taxon>
        <taxon>Bacillati</taxon>
        <taxon>Actinomycetota</taxon>
        <taxon>Actinomycetes</taxon>
        <taxon>Kitasatosporales</taxon>
        <taxon>Streptomycetaceae</taxon>
        <taxon>Streptomyces</taxon>
        <taxon>Streptomyces violaceusniger group</taxon>
    </lineage>
</organism>
<name>A0ABN2IR70_9ACTN</name>
<keyword evidence="3" id="KW-1185">Reference proteome</keyword>
<feature type="region of interest" description="Disordered" evidence="1">
    <location>
        <begin position="50"/>
        <end position="73"/>
    </location>
</feature>
<sequence>MRSAERATVPRTGRMCPACHYPLTAKMTRHKTMGIFVPLWTPGTCHNPTCPKHAQAQAQAQGEKSPRGSGAKP</sequence>
<evidence type="ECO:0000256" key="1">
    <source>
        <dbReference type="SAM" id="MobiDB-lite"/>
    </source>
</evidence>
<reference evidence="2 3" key="1">
    <citation type="journal article" date="2019" name="Int. J. Syst. Evol. Microbiol.">
        <title>The Global Catalogue of Microorganisms (GCM) 10K type strain sequencing project: providing services to taxonomists for standard genome sequencing and annotation.</title>
        <authorList>
            <consortium name="The Broad Institute Genomics Platform"/>
            <consortium name="The Broad Institute Genome Sequencing Center for Infectious Disease"/>
            <person name="Wu L."/>
            <person name="Ma J."/>
        </authorList>
    </citation>
    <scope>NUCLEOTIDE SEQUENCE [LARGE SCALE GENOMIC DNA]</scope>
    <source>
        <strain evidence="2 3">JCM 13244</strain>
    </source>
</reference>
<proteinExistence type="predicted"/>
<protein>
    <submittedName>
        <fullName evidence="2">Uncharacterized protein</fullName>
    </submittedName>
</protein>
<gene>
    <name evidence="2" type="ORF">GCM10009680_58530</name>
</gene>
<comment type="caution">
    <text evidence="2">The sequence shown here is derived from an EMBL/GenBank/DDBJ whole genome shotgun (WGS) entry which is preliminary data.</text>
</comment>